<dbReference type="Proteomes" id="UP000028531">
    <property type="component" value="Unassembled WGS sequence"/>
</dbReference>
<dbReference type="EMBL" id="PVNA01000002">
    <property type="protein sequence ID" value="PRX14130.1"/>
    <property type="molecule type" value="Genomic_DNA"/>
</dbReference>
<comment type="caution">
    <text evidence="2">The sequence shown here is derived from an EMBL/GenBank/DDBJ whole genome shotgun (WGS) entry which is preliminary data.</text>
</comment>
<dbReference type="InterPro" id="IPR049311">
    <property type="entry name" value="GIY_YIG_cat"/>
</dbReference>
<keyword evidence="5" id="KW-1185">Reference proteome</keyword>
<reference evidence="2 4" key="1">
    <citation type="submission" date="2014-07" db="EMBL/GenBank/DDBJ databases">
        <title>Draft genome sequence of Nonlabens ulvanivorans, an ulvan degrading bacterium.</title>
        <authorList>
            <person name="Kopel M."/>
            <person name="Helbert W."/>
            <person name="Henrissat B."/>
            <person name="Doniger T."/>
            <person name="Banin E."/>
        </authorList>
    </citation>
    <scope>NUCLEOTIDE SEQUENCE [LARGE SCALE GENOMIC DNA]</scope>
    <source>
        <strain evidence="2 4">PLR</strain>
    </source>
</reference>
<gene>
    <name evidence="2" type="ORF">IL45_04910</name>
    <name evidence="3" type="ORF">LY02_01159</name>
</gene>
<evidence type="ECO:0000313" key="4">
    <source>
        <dbReference type="Proteomes" id="UP000028531"/>
    </source>
</evidence>
<dbReference type="AlphaFoldDB" id="A0A084JX69"/>
<reference evidence="3 5" key="2">
    <citation type="submission" date="2018-03" db="EMBL/GenBank/DDBJ databases">
        <title>Genomic Encyclopedia of Archaeal and Bacterial Type Strains, Phase II (KMG-II): from individual species to whole genera.</title>
        <authorList>
            <person name="Goeker M."/>
        </authorList>
    </citation>
    <scope>NUCLEOTIDE SEQUENCE [LARGE SCALE GENOMIC DNA]</scope>
    <source>
        <strain evidence="3 5">DSM 22727</strain>
    </source>
</reference>
<organism evidence="2 4">
    <name type="scientific">Nonlabens ulvanivorans</name>
    <name type="common">Persicivirga ulvanivorans</name>
    <dbReference type="NCBI Taxonomy" id="906888"/>
    <lineage>
        <taxon>Bacteria</taxon>
        <taxon>Pseudomonadati</taxon>
        <taxon>Bacteroidota</taxon>
        <taxon>Flavobacteriia</taxon>
        <taxon>Flavobacteriales</taxon>
        <taxon>Flavobacteriaceae</taxon>
        <taxon>Nonlabens</taxon>
    </lineage>
</organism>
<evidence type="ECO:0000313" key="5">
    <source>
        <dbReference type="Proteomes" id="UP000239997"/>
    </source>
</evidence>
<sequence>MKLEYNKTDIRNVLSKSRTQRIDINSLLENVVHLNAHWREKSFIIKANSYFGNEALTYKPILRTIYKYHPDLKKHSINRKQEAKITKEDFKGAYIYLYEDKPIYVGISRSCIYRTHQHLRTQSHFTSTLAYRIGKDIYNLKNIESPYKGSRKDFFQHIDTQTIFEFLQNCEIAYLPIENDDVLASFEIHFAVAHKIAMNTFRTH</sequence>
<evidence type="ECO:0000259" key="1">
    <source>
        <dbReference type="Pfam" id="PF20815"/>
    </source>
</evidence>
<proteinExistence type="predicted"/>
<feature type="domain" description="GIY-YIG catalytic" evidence="1">
    <location>
        <begin position="99"/>
        <end position="200"/>
    </location>
</feature>
<dbReference type="EMBL" id="JPJI01000026">
    <property type="protein sequence ID" value="KEZ93553.1"/>
    <property type="molecule type" value="Genomic_DNA"/>
</dbReference>
<name>A0A084JX69_NONUL</name>
<dbReference type="OrthoDB" id="6926156at2"/>
<dbReference type="RefSeq" id="WP_036580994.1">
    <property type="nucleotide sequence ID" value="NZ_JPJI01000026.1"/>
</dbReference>
<evidence type="ECO:0000313" key="3">
    <source>
        <dbReference type="EMBL" id="PRX14130.1"/>
    </source>
</evidence>
<accession>A0A084JX69</accession>
<dbReference type="Proteomes" id="UP000239997">
    <property type="component" value="Unassembled WGS sequence"/>
</dbReference>
<dbReference type="Pfam" id="PF20815">
    <property type="entry name" value="GIY_YIG_2"/>
    <property type="match status" value="1"/>
</dbReference>
<evidence type="ECO:0000313" key="2">
    <source>
        <dbReference type="EMBL" id="KEZ93553.1"/>
    </source>
</evidence>
<protein>
    <recommendedName>
        <fullName evidence="1">GIY-YIG catalytic domain-containing protein</fullName>
    </recommendedName>
</protein>